<dbReference type="RefSeq" id="XP_020079581.1">
    <property type="nucleotide sequence ID" value="XM_020222904.1"/>
</dbReference>
<keyword evidence="4 7" id="KW-0010">Activator</keyword>
<comment type="subcellular location">
    <subcellularLocation>
        <location evidence="1 7">Nucleus</location>
    </subcellularLocation>
</comment>
<dbReference type="Proteomes" id="UP000095085">
    <property type="component" value="Unassembled WGS sequence"/>
</dbReference>
<accession>A0A1E4RT93</accession>
<gene>
    <name evidence="9" type="ORF">HYPBUDRAFT_182702</name>
</gene>
<dbReference type="AlphaFoldDB" id="A0A1E4RT93"/>
<keyword evidence="6 7" id="KW-0539">Nucleus</keyword>
<comment type="function">
    <text evidence="7">Component of the Mediator complex, a coactivator involved in the regulated transcription of nearly all RNA polymerase II-dependent genes. Mediator functions as a bridge to convey information from gene-specific regulatory proteins to the basal RNA polymerase II transcription machinery. Mediator is recruited to promoters by direct interactions with regulatory proteins and serves as a scaffold for the assembly of a functional preinitiation complex with RNA polymerase II and the general transcription factors.</text>
</comment>
<evidence type="ECO:0000313" key="9">
    <source>
        <dbReference type="EMBL" id="ODV70514.1"/>
    </source>
</evidence>
<evidence type="ECO:0000259" key="8">
    <source>
        <dbReference type="Pfam" id="PF10744"/>
    </source>
</evidence>
<dbReference type="GeneID" id="30997453"/>
<dbReference type="GO" id="GO:0045944">
    <property type="term" value="P:positive regulation of transcription by RNA polymerase II"/>
    <property type="evidence" value="ECO:0007669"/>
    <property type="project" value="UniProtKB-ARBA"/>
</dbReference>
<dbReference type="PANTHER" id="PTHR35041">
    <property type="entry name" value="MEDIATOR OF RNA POLYMERASE II TRANSCRIPTION SUBUNIT 1"/>
    <property type="match status" value="1"/>
</dbReference>
<keyword evidence="3 7" id="KW-0805">Transcription regulation</keyword>
<comment type="similarity">
    <text evidence="2 7">Belongs to the Mediator complex subunit 1 family.</text>
</comment>
<keyword evidence="10" id="KW-1185">Reference proteome</keyword>
<evidence type="ECO:0000313" key="10">
    <source>
        <dbReference type="Proteomes" id="UP000095085"/>
    </source>
</evidence>
<proteinExistence type="inferred from homology"/>
<evidence type="ECO:0000256" key="1">
    <source>
        <dbReference type="ARBA" id="ARBA00004123"/>
    </source>
</evidence>
<keyword evidence="5 7" id="KW-0804">Transcription</keyword>
<organism evidence="9 10">
    <name type="scientific">Hyphopichia burtonii NRRL Y-1933</name>
    <dbReference type="NCBI Taxonomy" id="984485"/>
    <lineage>
        <taxon>Eukaryota</taxon>
        <taxon>Fungi</taxon>
        <taxon>Dikarya</taxon>
        <taxon>Ascomycota</taxon>
        <taxon>Saccharomycotina</taxon>
        <taxon>Pichiomycetes</taxon>
        <taxon>Debaryomycetaceae</taxon>
        <taxon>Hyphopichia</taxon>
    </lineage>
</organism>
<evidence type="ECO:0000256" key="3">
    <source>
        <dbReference type="ARBA" id="ARBA00023015"/>
    </source>
</evidence>
<evidence type="ECO:0000256" key="6">
    <source>
        <dbReference type="ARBA" id="ARBA00023242"/>
    </source>
</evidence>
<dbReference type="GO" id="GO:0003712">
    <property type="term" value="F:transcription coregulator activity"/>
    <property type="evidence" value="ECO:0007669"/>
    <property type="project" value="InterPro"/>
</dbReference>
<dbReference type="OrthoDB" id="5310959at2759"/>
<name>A0A1E4RT93_9ASCO</name>
<reference evidence="10" key="1">
    <citation type="submission" date="2016-05" db="EMBL/GenBank/DDBJ databases">
        <title>Comparative genomics of biotechnologically important yeasts.</title>
        <authorList>
            <consortium name="DOE Joint Genome Institute"/>
            <person name="Riley R."/>
            <person name="Haridas S."/>
            <person name="Wolfe K.H."/>
            <person name="Lopes M.R."/>
            <person name="Hittinger C.T."/>
            <person name="Goker M."/>
            <person name="Salamov A."/>
            <person name="Wisecaver J."/>
            <person name="Long T.M."/>
            <person name="Aerts A.L."/>
            <person name="Barry K."/>
            <person name="Choi C."/>
            <person name="Clum A."/>
            <person name="Coughlan A.Y."/>
            <person name="Deshpande S."/>
            <person name="Douglass A.P."/>
            <person name="Hanson S.J."/>
            <person name="Klenk H.-P."/>
            <person name="Labutti K."/>
            <person name="Lapidus A."/>
            <person name="Lindquist E."/>
            <person name="Lipzen A."/>
            <person name="Meier-Kolthoff J.P."/>
            <person name="Ohm R.A."/>
            <person name="Otillar R.P."/>
            <person name="Pangilinan J."/>
            <person name="Peng Y."/>
            <person name="Rokas A."/>
            <person name="Rosa C.A."/>
            <person name="Scheuner C."/>
            <person name="Sibirny A.A."/>
            <person name="Slot J.C."/>
            <person name="Stielow J.B."/>
            <person name="Sun H."/>
            <person name="Kurtzman C.P."/>
            <person name="Blackwell M."/>
            <person name="Grigoriev I.V."/>
            <person name="Jeffries T.W."/>
        </authorList>
    </citation>
    <scope>NUCLEOTIDE SEQUENCE [LARGE SCALE GENOMIC DNA]</scope>
    <source>
        <strain evidence="10">NRRL Y-1933</strain>
    </source>
</reference>
<dbReference type="EMBL" id="KV454538">
    <property type="protein sequence ID" value="ODV70514.1"/>
    <property type="molecule type" value="Genomic_DNA"/>
</dbReference>
<feature type="domain" description="Mediator complex subunit Med1" evidence="8">
    <location>
        <begin position="11"/>
        <end position="421"/>
    </location>
</feature>
<dbReference type="InterPro" id="IPR019680">
    <property type="entry name" value="Mediator_Med1"/>
</dbReference>
<dbReference type="STRING" id="984485.A0A1E4RT93"/>
<dbReference type="Pfam" id="PF10744">
    <property type="entry name" value="Med1"/>
    <property type="match status" value="1"/>
</dbReference>
<sequence>MTSFNESLEVSLAKLYEKSPTFNVSIELIQKLARHLKFETFVDTDVSFSNSLTKLKGSTDKHARLSIAGTRLLIDIDFTDDKNIIRVGISLASRKSSEENDHEMPLAELDLYISRSENNGTKVITLDLTKEHAYSITLGDFNENGIEKLLFNNLNQLKLNTFPENLKFISNLDRLSSSSLDLFHYFNSLVLLFHVIHKIELEKQPGNWQVEKGYASKIGKPSSNNVKTNELGLFITYWKDLRYLDHEASLSDDEYTFELYIDETTREPIDYLEEQKYNDWILDDDQNQPIKYKFGFQDGTQLLPPNSSDSSESSTETKRWSIYLKLNKPVYVPASSIELLGLVNYLTVSPEKDEVYNLLQQDEAMISFDLDKPTKLTFKQQLAHKMIALKSLELNHLSDITNLVAILRNQIILTNIIRSSLKHHSVTQGFEIKTEHGISTRSTELSAEAKKKLKESLKLPDDVTEEALLGLGAVSENANYTNNKIINPKEIDVETFMTELNDNEDSSGKEDPGIELVWEDIEYQSENKDLTFKLKGINGTLRFRISNGEIRLIPQDDDIEMKGSEESNDEFHKKVIKGLNVSEDLVESLHFAYT</sequence>
<dbReference type="PANTHER" id="PTHR35041:SF4">
    <property type="entry name" value="MEDIATOR OF RNA POLYMERASE II TRANSCRIPTION SUBUNIT 1"/>
    <property type="match status" value="1"/>
</dbReference>
<evidence type="ECO:0000256" key="2">
    <source>
        <dbReference type="ARBA" id="ARBA00006210"/>
    </source>
</evidence>
<dbReference type="GO" id="GO:0016592">
    <property type="term" value="C:mediator complex"/>
    <property type="evidence" value="ECO:0007669"/>
    <property type="project" value="InterPro"/>
</dbReference>
<evidence type="ECO:0000256" key="5">
    <source>
        <dbReference type="ARBA" id="ARBA00023163"/>
    </source>
</evidence>
<evidence type="ECO:0000256" key="7">
    <source>
        <dbReference type="RuleBase" id="RU364059"/>
    </source>
</evidence>
<evidence type="ECO:0000256" key="4">
    <source>
        <dbReference type="ARBA" id="ARBA00023159"/>
    </source>
</evidence>
<protein>
    <recommendedName>
        <fullName evidence="7">Mediator of RNA polymerase II transcription subunit 1</fullName>
    </recommendedName>
    <alternativeName>
        <fullName evidence="7">Mediator complex subunit 1</fullName>
    </alternativeName>
</protein>